<evidence type="ECO:0000256" key="3">
    <source>
        <dbReference type="ARBA" id="ARBA00022692"/>
    </source>
</evidence>
<reference evidence="7" key="1">
    <citation type="submission" date="2020-11" db="EMBL/GenBank/DDBJ databases">
        <authorList>
            <person name="Tran Van P."/>
        </authorList>
    </citation>
    <scope>NUCLEOTIDE SEQUENCE</scope>
</reference>
<dbReference type="InterPro" id="IPR008952">
    <property type="entry name" value="Tetraspanin_EC2_sf"/>
</dbReference>
<dbReference type="GO" id="GO:0005886">
    <property type="term" value="C:plasma membrane"/>
    <property type="evidence" value="ECO:0007669"/>
    <property type="project" value="TreeGrafter"/>
</dbReference>
<dbReference type="PIRSF" id="PIRSF002419">
    <property type="entry name" value="Tetraspanin"/>
    <property type="match status" value="1"/>
</dbReference>
<feature type="transmembrane region" description="Helical" evidence="6">
    <location>
        <begin position="232"/>
        <end position="258"/>
    </location>
</feature>
<gene>
    <name evidence="7" type="ORF">TCMB3V08_LOCUS4448</name>
</gene>
<dbReference type="InterPro" id="IPR018499">
    <property type="entry name" value="Tetraspanin/Peripherin"/>
</dbReference>
<evidence type="ECO:0000256" key="4">
    <source>
        <dbReference type="ARBA" id="ARBA00022989"/>
    </source>
</evidence>
<feature type="transmembrane region" description="Helical" evidence="6">
    <location>
        <begin position="56"/>
        <end position="78"/>
    </location>
</feature>
<evidence type="ECO:0000256" key="5">
    <source>
        <dbReference type="ARBA" id="ARBA00023136"/>
    </source>
</evidence>
<comment type="subcellular location">
    <subcellularLocation>
        <location evidence="1 6">Membrane</location>
        <topology evidence="1 6">Multi-pass membrane protein</topology>
    </subcellularLocation>
</comment>
<evidence type="ECO:0000256" key="1">
    <source>
        <dbReference type="ARBA" id="ARBA00004141"/>
    </source>
</evidence>
<feature type="transmembrane region" description="Helical" evidence="6">
    <location>
        <begin position="12"/>
        <end position="36"/>
    </location>
</feature>
<keyword evidence="4 6" id="KW-1133">Transmembrane helix</keyword>
<dbReference type="Pfam" id="PF00335">
    <property type="entry name" value="Tetraspanin"/>
    <property type="match status" value="1"/>
</dbReference>
<dbReference type="InterPro" id="IPR000301">
    <property type="entry name" value="Tetraspanin_animals"/>
</dbReference>
<feature type="transmembrane region" description="Helical" evidence="6">
    <location>
        <begin position="85"/>
        <end position="107"/>
    </location>
</feature>
<evidence type="ECO:0000256" key="6">
    <source>
        <dbReference type="RuleBase" id="RU361218"/>
    </source>
</evidence>
<dbReference type="SUPFAM" id="SSF48652">
    <property type="entry name" value="Tetraspanin"/>
    <property type="match status" value="1"/>
</dbReference>
<dbReference type="PANTHER" id="PTHR19282:SF551">
    <property type="entry name" value="RE08073P-RELATED"/>
    <property type="match status" value="1"/>
</dbReference>
<protein>
    <recommendedName>
        <fullName evidence="6">Tetraspanin</fullName>
    </recommendedName>
</protein>
<proteinExistence type="inferred from homology"/>
<evidence type="ECO:0000313" key="7">
    <source>
        <dbReference type="EMBL" id="CAD7571784.1"/>
    </source>
</evidence>
<dbReference type="EMBL" id="OE180698">
    <property type="protein sequence ID" value="CAD7571784.1"/>
    <property type="molecule type" value="Genomic_DNA"/>
</dbReference>
<dbReference type="PRINTS" id="PR00259">
    <property type="entry name" value="TMFOUR"/>
</dbReference>
<dbReference type="PANTHER" id="PTHR19282">
    <property type="entry name" value="TETRASPANIN"/>
    <property type="match status" value="1"/>
</dbReference>
<keyword evidence="3 6" id="KW-0812">Transmembrane</keyword>
<dbReference type="Gene3D" id="1.10.1450.10">
    <property type="entry name" value="Tetraspanin"/>
    <property type="match status" value="1"/>
</dbReference>
<name>A0A7R9J2X1_TIMCA</name>
<organism evidence="7">
    <name type="scientific">Timema californicum</name>
    <name type="common">California timema</name>
    <name type="synonym">Walking stick</name>
    <dbReference type="NCBI Taxonomy" id="61474"/>
    <lineage>
        <taxon>Eukaryota</taxon>
        <taxon>Metazoa</taxon>
        <taxon>Ecdysozoa</taxon>
        <taxon>Arthropoda</taxon>
        <taxon>Hexapoda</taxon>
        <taxon>Insecta</taxon>
        <taxon>Pterygota</taxon>
        <taxon>Neoptera</taxon>
        <taxon>Polyneoptera</taxon>
        <taxon>Phasmatodea</taxon>
        <taxon>Timematodea</taxon>
        <taxon>Timematoidea</taxon>
        <taxon>Timematidae</taxon>
        <taxon>Timema</taxon>
    </lineage>
</organism>
<accession>A0A7R9J2X1</accession>
<keyword evidence="5 6" id="KW-0472">Membrane</keyword>
<dbReference type="AlphaFoldDB" id="A0A7R9J2X1"/>
<sequence>MALTGCYSLIKWLVVLVNFIFWLAGLAVLILSVWMLTDPTFYLSMAQDESSYNTGLYILLATSILMFVVAFLGCCGAYKESPCMLVSFFCFLLIIVVAEIAAGAWGYNNRAPLEDTLRESITTTVKEEYGTVQTRTVTFDAIQKGLKCCGANGPNDWSGSRYNNADKTGIDLTFKSLVQMYRIPASCCTVAESSVACVAGQEVGTGASISGIMYSQGCIDKLIETLRQYMSIVLGVGLGIIIIEALGLIFSLVLCCAIHNTEHRYKA</sequence>
<comment type="similarity">
    <text evidence="2 6">Belongs to the tetraspanin (TM4SF) family.</text>
</comment>
<evidence type="ECO:0000256" key="2">
    <source>
        <dbReference type="ARBA" id="ARBA00006840"/>
    </source>
</evidence>